<keyword evidence="4 8" id="KW-0067">ATP-binding</keyword>
<comment type="caution">
    <text evidence="8">The sequence shown here is derived from an EMBL/GenBank/DDBJ whole genome shotgun (WGS) entry which is preliminary data.</text>
</comment>
<dbReference type="PROSITE" id="PS00211">
    <property type="entry name" value="ABC_TRANSPORTER_1"/>
    <property type="match status" value="1"/>
</dbReference>
<dbReference type="SMART" id="SM00382">
    <property type="entry name" value="AAA"/>
    <property type="match status" value="1"/>
</dbReference>
<evidence type="ECO:0000256" key="5">
    <source>
        <dbReference type="ARBA" id="ARBA00022967"/>
    </source>
</evidence>
<dbReference type="Gene3D" id="2.40.50.140">
    <property type="entry name" value="Nucleic acid-binding proteins"/>
    <property type="match status" value="1"/>
</dbReference>
<dbReference type="Gene3D" id="3.40.50.300">
    <property type="entry name" value="P-loop containing nucleotide triphosphate hydrolases"/>
    <property type="match status" value="1"/>
</dbReference>
<dbReference type="EMBL" id="JACSQC010000001">
    <property type="protein sequence ID" value="MBD8042833.1"/>
    <property type="molecule type" value="Genomic_DNA"/>
</dbReference>
<keyword evidence="5" id="KW-1278">Translocase</keyword>
<organism evidence="8 9">
    <name type="scientific">Arthrobacter pullicola</name>
    <dbReference type="NCBI Taxonomy" id="2762224"/>
    <lineage>
        <taxon>Bacteria</taxon>
        <taxon>Bacillati</taxon>
        <taxon>Actinomycetota</taxon>
        <taxon>Actinomycetes</taxon>
        <taxon>Micrococcales</taxon>
        <taxon>Micrococcaceae</taxon>
        <taxon>Arthrobacter</taxon>
    </lineage>
</organism>
<evidence type="ECO:0000313" key="8">
    <source>
        <dbReference type="EMBL" id="MBD8042833.1"/>
    </source>
</evidence>
<dbReference type="InterPro" id="IPR027417">
    <property type="entry name" value="P-loop_NTPase"/>
</dbReference>
<dbReference type="Gene3D" id="2.40.50.100">
    <property type="match status" value="1"/>
</dbReference>
<accession>A0ABR8YFC7</accession>
<gene>
    <name evidence="8" type="ORF">H9638_03300</name>
</gene>
<dbReference type="PROSITE" id="PS50893">
    <property type="entry name" value="ABC_TRANSPORTER_2"/>
    <property type="match status" value="1"/>
</dbReference>
<evidence type="ECO:0000256" key="6">
    <source>
        <dbReference type="ARBA" id="ARBA00023136"/>
    </source>
</evidence>
<dbReference type="Pfam" id="PF00005">
    <property type="entry name" value="ABC_tran"/>
    <property type="match status" value="1"/>
</dbReference>
<dbReference type="PANTHER" id="PTHR43875:SF15">
    <property type="entry name" value="TREHALOSE IMPORT ATP-BINDING PROTEIN SUGC"/>
    <property type="match status" value="1"/>
</dbReference>
<dbReference type="RefSeq" id="WP_191745741.1">
    <property type="nucleotide sequence ID" value="NZ_JACSQC010000001.1"/>
</dbReference>
<evidence type="ECO:0000256" key="2">
    <source>
        <dbReference type="ARBA" id="ARBA00022475"/>
    </source>
</evidence>
<protein>
    <submittedName>
        <fullName evidence="8">ABC transporter ATP-binding protein</fullName>
    </submittedName>
</protein>
<evidence type="ECO:0000256" key="1">
    <source>
        <dbReference type="ARBA" id="ARBA00022448"/>
    </source>
</evidence>
<keyword evidence="6" id="KW-0472">Membrane</keyword>
<dbReference type="InterPro" id="IPR047641">
    <property type="entry name" value="ABC_transpr_MalK/UgpC-like"/>
</dbReference>
<dbReference type="InterPro" id="IPR013611">
    <property type="entry name" value="Transp-assoc_OB_typ2"/>
</dbReference>
<evidence type="ECO:0000256" key="3">
    <source>
        <dbReference type="ARBA" id="ARBA00022741"/>
    </source>
</evidence>
<dbReference type="InterPro" id="IPR008995">
    <property type="entry name" value="Mo/tungstate-bd_C_term_dom"/>
</dbReference>
<reference evidence="8 9" key="1">
    <citation type="submission" date="2020-08" db="EMBL/GenBank/DDBJ databases">
        <title>A Genomic Blueprint of the Chicken Gut Microbiome.</title>
        <authorList>
            <person name="Gilroy R."/>
            <person name="Ravi A."/>
            <person name="Getino M."/>
            <person name="Pursley I."/>
            <person name="Horton D.L."/>
            <person name="Alikhan N.-F."/>
            <person name="Baker D."/>
            <person name="Gharbi K."/>
            <person name="Hall N."/>
            <person name="Watson M."/>
            <person name="Adriaenssens E.M."/>
            <person name="Foster-Nyarko E."/>
            <person name="Jarju S."/>
            <person name="Secka A."/>
            <person name="Antonio M."/>
            <person name="Oren A."/>
            <person name="Chaudhuri R."/>
            <person name="La Ragione R.M."/>
            <person name="Hildebrand F."/>
            <person name="Pallen M.J."/>
        </authorList>
    </citation>
    <scope>NUCLEOTIDE SEQUENCE [LARGE SCALE GENOMIC DNA]</scope>
    <source>
        <strain evidence="8 9">Sa2BUA2</strain>
    </source>
</reference>
<feature type="domain" description="ABC transporter" evidence="7">
    <location>
        <begin position="4"/>
        <end position="239"/>
    </location>
</feature>
<dbReference type="SUPFAM" id="SSF52540">
    <property type="entry name" value="P-loop containing nucleoside triphosphate hydrolases"/>
    <property type="match status" value="1"/>
</dbReference>
<keyword evidence="9" id="KW-1185">Reference proteome</keyword>
<name>A0ABR8YFC7_9MICC</name>
<dbReference type="GO" id="GO:0005524">
    <property type="term" value="F:ATP binding"/>
    <property type="evidence" value="ECO:0007669"/>
    <property type="project" value="UniProtKB-KW"/>
</dbReference>
<dbReference type="InterPro" id="IPR017871">
    <property type="entry name" value="ABC_transporter-like_CS"/>
</dbReference>
<keyword evidence="3" id="KW-0547">Nucleotide-binding</keyword>
<dbReference type="PANTHER" id="PTHR43875">
    <property type="entry name" value="MALTODEXTRIN IMPORT ATP-BINDING PROTEIN MSMX"/>
    <property type="match status" value="1"/>
</dbReference>
<evidence type="ECO:0000259" key="7">
    <source>
        <dbReference type="PROSITE" id="PS50893"/>
    </source>
</evidence>
<dbReference type="InterPro" id="IPR003439">
    <property type="entry name" value="ABC_transporter-like_ATP-bd"/>
</dbReference>
<keyword evidence="1" id="KW-0813">Transport</keyword>
<dbReference type="Proteomes" id="UP000652763">
    <property type="component" value="Unassembled WGS sequence"/>
</dbReference>
<dbReference type="Pfam" id="PF08402">
    <property type="entry name" value="TOBE_2"/>
    <property type="match status" value="1"/>
</dbReference>
<dbReference type="InterPro" id="IPR003593">
    <property type="entry name" value="AAA+_ATPase"/>
</dbReference>
<sequence>MSDVELRGVEKTFTDGKGGTTRVLHGVDIVAPSGQFVVLLGPSGCGKSTSLRIIAGLEQATAGEVLIDGRRVNDVPAAKRHIAMVFQNYALYPHLSVLENIVFGLRVRKVPKAEREKRATEAAEKVGLVPYLDRRPSQLSGGQRQRAALARALVSDAKVVLMDEPLSNLDAKLRQQMRIELRSLQKELGLTVLYVTHDQVEAMTMADHVVTMRDGHVAQAASPEELYVNPVDADVAAFIGSPPMNLLPVTRGTGGQILLPGGGAPWQTALQAGPGRDLLLGIRPENLAITHESGDATIPGTVKATEMLGAETLLTVDLAGGHSLIARLPGIVRAGEGEQVLLKTDPESLRFFDAESRQRIVAVPQPASA</sequence>
<proteinExistence type="predicted"/>
<evidence type="ECO:0000313" key="9">
    <source>
        <dbReference type="Proteomes" id="UP000652763"/>
    </source>
</evidence>
<dbReference type="SUPFAM" id="SSF50331">
    <property type="entry name" value="MOP-like"/>
    <property type="match status" value="1"/>
</dbReference>
<evidence type="ECO:0000256" key="4">
    <source>
        <dbReference type="ARBA" id="ARBA00022840"/>
    </source>
</evidence>
<dbReference type="InterPro" id="IPR012340">
    <property type="entry name" value="NA-bd_OB-fold"/>
</dbReference>
<keyword evidence="2" id="KW-1003">Cell membrane</keyword>